<dbReference type="SUPFAM" id="SSF69705">
    <property type="entry name" value="Transcription factor NusA, N-terminal domain"/>
    <property type="match status" value="1"/>
</dbReference>
<comment type="subunit">
    <text evidence="6">Monomer. Binds directly to the core enzyme of the DNA-dependent RNA polymerase and to nascent RNA.</text>
</comment>
<dbReference type="NCBIfam" id="TIGR01953">
    <property type="entry name" value="NusA"/>
    <property type="match status" value="1"/>
</dbReference>
<keyword evidence="4 6" id="KW-0805">Transcription regulation</keyword>
<evidence type="ECO:0000256" key="1">
    <source>
        <dbReference type="ARBA" id="ARBA00022472"/>
    </source>
</evidence>
<name>A0A559KJ31_9MOLU</name>
<feature type="domain" description="Transcription factor NusA first KH" evidence="8">
    <location>
        <begin position="208"/>
        <end position="285"/>
    </location>
</feature>
<dbReference type="InterPro" id="IPR010213">
    <property type="entry name" value="TF_NusA"/>
</dbReference>
<evidence type="ECO:0000313" key="10">
    <source>
        <dbReference type="EMBL" id="TVY12134.1"/>
    </source>
</evidence>
<dbReference type="GO" id="GO:0003700">
    <property type="term" value="F:DNA-binding transcription factor activity"/>
    <property type="evidence" value="ECO:0007669"/>
    <property type="project" value="InterPro"/>
</dbReference>
<dbReference type="InterPro" id="IPR036555">
    <property type="entry name" value="NusA_N_sf"/>
</dbReference>
<dbReference type="Proteomes" id="UP000320078">
    <property type="component" value="Unassembled WGS sequence"/>
</dbReference>
<feature type="domain" description="NusA-like second KH" evidence="9">
    <location>
        <begin position="289"/>
        <end position="353"/>
    </location>
</feature>
<dbReference type="Pfam" id="PF13184">
    <property type="entry name" value="KH_NusA_1st"/>
    <property type="match status" value="1"/>
</dbReference>
<keyword evidence="5 6" id="KW-0804">Transcription</keyword>
<dbReference type="PROSITE" id="PS50084">
    <property type="entry name" value="KH_TYPE_1"/>
    <property type="match status" value="1"/>
</dbReference>
<dbReference type="Pfam" id="PF26594">
    <property type="entry name" value="KH_NusA_2nd"/>
    <property type="match status" value="1"/>
</dbReference>
<dbReference type="Pfam" id="PF08529">
    <property type="entry name" value="NusA_N"/>
    <property type="match status" value="1"/>
</dbReference>
<evidence type="ECO:0000259" key="8">
    <source>
        <dbReference type="Pfam" id="PF13184"/>
    </source>
</evidence>
<dbReference type="InterPro" id="IPR013735">
    <property type="entry name" value="TF_NusA_N"/>
</dbReference>
<keyword evidence="3 6" id="KW-0694">RNA-binding</keyword>
<evidence type="ECO:0000256" key="4">
    <source>
        <dbReference type="ARBA" id="ARBA00023015"/>
    </source>
</evidence>
<dbReference type="Gene3D" id="3.30.1480.10">
    <property type="entry name" value="NusA, N-terminal domain"/>
    <property type="match status" value="1"/>
</dbReference>
<dbReference type="RefSeq" id="WP_144658506.1">
    <property type="nucleotide sequence ID" value="NZ_VIAE01000009.1"/>
</dbReference>
<gene>
    <name evidence="6 10" type="primary">nusA</name>
    <name evidence="10" type="ORF">MDPP_00313</name>
</gene>
<dbReference type="GO" id="GO:0031564">
    <property type="term" value="P:transcription antitermination"/>
    <property type="evidence" value="ECO:0007669"/>
    <property type="project" value="UniProtKB-UniRule"/>
</dbReference>
<accession>A0A559KJ31</accession>
<dbReference type="SUPFAM" id="SSF54814">
    <property type="entry name" value="Prokaryotic type KH domain (KH-domain type II)"/>
    <property type="match status" value="2"/>
</dbReference>
<comment type="caution">
    <text evidence="10">The sequence shown here is derived from an EMBL/GenBank/DDBJ whole genome shotgun (WGS) entry which is preliminary data.</text>
</comment>
<comment type="subcellular location">
    <subcellularLocation>
        <location evidence="6">Cytoplasm</location>
    </subcellularLocation>
</comment>
<evidence type="ECO:0000256" key="3">
    <source>
        <dbReference type="ARBA" id="ARBA00022884"/>
    </source>
</evidence>
<organism evidence="10 11">
    <name type="scientific">Candidatus Phytoplasma pini</name>
    <dbReference type="NCBI Taxonomy" id="267362"/>
    <lineage>
        <taxon>Bacteria</taxon>
        <taxon>Bacillati</taxon>
        <taxon>Mycoplasmatota</taxon>
        <taxon>Mollicutes</taxon>
        <taxon>Acholeplasmatales</taxon>
        <taxon>Acholeplasmataceae</taxon>
        <taxon>Candidatus Phytoplasma</taxon>
    </lineage>
</organism>
<dbReference type="Gene3D" id="2.40.50.140">
    <property type="entry name" value="Nucleic acid-binding proteins"/>
    <property type="match status" value="1"/>
</dbReference>
<feature type="domain" description="Transcription factor NusA N-terminal" evidence="7">
    <location>
        <begin position="6"/>
        <end position="133"/>
    </location>
</feature>
<keyword evidence="6" id="KW-0889">Transcription antitermination</keyword>
<keyword evidence="2 6" id="KW-0963">Cytoplasm</keyword>
<reference evidence="10 11" key="1">
    <citation type="submission" date="2019-06" db="EMBL/GenBank/DDBJ databases">
        <title>Draft Genome Sequence of Candidatus Phytoplasma pini-Related Strain MDPP: A Resource for Comparative Genomics of Gymnosperm-infecting Phytoplasmas.</title>
        <authorList>
            <person name="Cai W."/>
            <person name="Costanzo S."/>
            <person name="Shao J."/>
            <person name="Zhao Y."/>
            <person name="Davis R."/>
        </authorList>
    </citation>
    <scope>NUCLEOTIDE SEQUENCE [LARGE SCALE GENOMIC DNA]</scope>
    <source>
        <strain evidence="10 11">MDPP</strain>
    </source>
</reference>
<evidence type="ECO:0000256" key="2">
    <source>
        <dbReference type="ARBA" id="ARBA00022490"/>
    </source>
</evidence>
<dbReference type="GO" id="GO:0006353">
    <property type="term" value="P:DNA-templated transcription termination"/>
    <property type="evidence" value="ECO:0007669"/>
    <property type="project" value="UniProtKB-UniRule"/>
</dbReference>
<dbReference type="InterPro" id="IPR009019">
    <property type="entry name" value="KH_sf_prok-type"/>
</dbReference>
<keyword evidence="1 6" id="KW-0806">Transcription termination</keyword>
<dbReference type="CDD" id="cd22529">
    <property type="entry name" value="KH-II_NusA_rpt2"/>
    <property type="match status" value="1"/>
</dbReference>
<dbReference type="OrthoDB" id="9807233at2"/>
<dbReference type="Gene3D" id="3.30.300.20">
    <property type="match status" value="2"/>
</dbReference>
<dbReference type="EMBL" id="VIAE01000009">
    <property type="protein sequence ID" value="TVY12134.1"/>
    <property type="molecule type" value="Genomic_DNA"/>
</dbReference>
<dbReference type="AlphaFoldDB" id="A0A559KJ31"/>
<evidence type="ECO:0000259" key="7">
    <source>
        <dbReference type="Pfam" id="PF08529"/>
    </source>
</evidence>
<dbReference type="SUPFAM" id="SSF50249">
    <property type="entry name" value="Nucleic acid-binding proteins"/>
    <property type="match status" value="1"/>
</dbReference>
<dbReference type="HAMAP" id="MF_00945_B">
    <property type="entry name" value="NusA_B"/>
    <property type="match status" value="1"/>
</dbReference>
<comment type="similarity">
    <text evidence="6">Belongs to the NusA family.</text>
</comment>
<dbReference type="PANTHER" id="PTHR22648">
    <property type="entry name" value="TRANSCRIPTION TERMINATION FACTOR NUSA"/>
    <property type="match status" value="1"/>
</dbReference>
<keyword evidence="11" id="KW-1185">Reference proteome</keyword>
<dbReference type="InterPro" id="IPR015946">
    <property type="entry name" value="KH_dom-like_a/b"/>
</dbReference>
<dbReference type="GO" id="GO:0005829">
    <property type="term" value="C:cytosol"/>
    <property type="evidence" value="ECO:0007669"/>
    <property type="project" value="TreeGrafter"/>
</dbReference>
<sequence length="360" mass="42005">MKTKGFLNNIDQLAQEYELTREQTLEAFSKGLISGCKKNCQVKSCQLIFQKEYEEFFLYKQYLIIKQEQKEILNSLNNKKITYITLEEAQKIKKNPKIGEIINIEVNPKDFNFYATKDFKNKFNEELIKQKRQNIYDFFKEYENKLISAKVIDINDNCFILELEREVHVLLLKKETLNNDNFFIGERIQVYVVEVKSTTKMPKILVSRTHNNFVLELFKEFIPEIKEGIVEIINIARFASLRTKISFVSHDNKIDPIGSCIGPKGNRIKNIVAFLKGEKVDLFLWSSDIQELITNALKPANINKIISIDEEQKKVEVLVSKEQVPLVIGKSGINVQLASKVTKWRINIQTQDDDTKDFYQ</sequence>
<dbReference type="CDD" id="cd02134">
    <property type="entry name" value="KH-II_NusA_rpt1"/>
    <property type="match status" value="1"/>
</dbReference>
<comment type="function">
    <text evidence="6">Participates in both transcription termination and antitermination.</text>
</comment>
<dbReference type="InterPro" id="IPR058582">
    <property type="entry name" value="KH_NusA_2nd"/>
</dbReference>
<proteinExistence type="inferred from homology"/>
<evidence type="ECO:0000313" key="11">
    <source>
        <dbReference type="Proteomes" id="UP000320078"/>
    </source>
</evidence>
<protein>
    <recommendedName>
        <fullName evidence="6">Transcription termination/antitermination protein NusA</fullName>
    </recommendedName>
</protein>
<dbReference type="InterPro" id="IPR025249">
    <property type="entry name" value="TF_NusA_KH_1st"/>
</dbReference>
<evidence type="ECO:0000256" key="6">
    <source>
        <dbReference type="HAMAP-Rule" id="MF_00945"/>
    </source>
</evidence>
<dbReference type="InterPro" id="IPR030842">
    <property type="entry name" value="TF_NusA_bacterial"/>
</dbReference>
<evidence type="ECO:0000259" key="9">
    <source>
        <dbReference type="Pfam" id="PF26594"/>
    </source>
</evidence>
<dbReference type="CDD" id="cd04455">
    <property type="entry name" value="S1_NusA"/>
    <property type="match status" value="1"/>
</dbReference>
<evidence type="ECO:0000256" key="5">
    <source>
        <dbReference type="ARBA" id="ARBA00023163"/>
    </source>
</evidence>
<dbReference type="InterPro" id="IPR012340">
    <property type="entry name" value="NA-bd_OB-fold"/>
</dbReference>
<dbReference type="PANTHER" id="PTHR22648:SF0">
    <property type="entry name" value="TRANSCRIPTION TERMINATION_ANTITERMINATION PROTEIN NUSA"/>
    <property type="match status" value="1"/>
</dbReference>
<dbReference type="GO" id="GO:0003723">
    <property type="term" value="F:RNA binding"/>
    <property type="evidence" value="ECO:0007669"/>
    <property type="project" value="UniProtKB-UniRule"/>
</dbReference>